<accession>A0ABW3WRS1</accession>
<feature type="region of interest" description="Disordered" evidence="1">
    <location>
        <begin position="1"/>
        <end position="24"/>
    </location>
</feature>
<keyword evidence="4" id="KW-1185">Reference proteome</keyword>
<reference evidence="4" key="1">
    <citation type="journal article" date="2019" name="Int. J. Syst. Evol. Microbiol.">
        <title>The Global Catalogue of Microorganisms (GCM) 10K type strain sequencing project: providing services to taxonomists for standard genome sequencing and annotation.</title>
        <authorList>
            <consortium name="The Broad Institute Genomics Platform"/>
            <consortium name="The Broad Institute Genome Sequencing Center for Infectious Disease"/>
            <person name="Wu L."/>
            <person name="Ma J."/>
        </authorList>
    </citation>
    <scope>NUCLEOTIDE SEQUENCE [LARGE SCALE GENOMIC DNA]</scope>
    <source>
        <strain evidence="4">CCUG 62221</strain>
    </source>
</reference>
<feature type="non-terminal residue" evidence="3">
    <location>
        <position position="217"/>
    </location>
</feature>
<dbReference type="NCBIfam" id="TIGR01451">
    <property type="entry name" value="B_ant_repeat"/>
    <property type="match status" value="2"/>
</dbReference>
<comment type="caution">
    <text evidence="3">The sequence shown here is derived from an EMBL/GenBank/DDBJ whole genome shotgun (WGS) entry which is preliminary data.</text>
</comment>
<evidence type="ECO:0000256" key="1">
    <source>
        <dbReference type="SAM" id="MobiDB-lite"/>
    </source>
</evidence>
<feature type="domain" description="DUF11" evidence="2">
    <location>
        <begin position="162"/>
        <end position="214"/>
    </location>
</feature>
<dbReference type="Pfam" id="PF01345">
    <property type="entry name" value="DUF11"/>
    <property type="match status" value="2"/>
</dbReference>
<feature type="non-terminal residue" evidence="3">
    <location>
        <position position="1"/>
    </location>
</feature>
<evidence type="ECO:0000259" key="2">
    <source>
        <dbReference type="Pfam" id="PF01345"/>
    </source>
</evidence>
<organism evidence="3 4">
    <name type="scientific">Lutibacter holmesii</name>
    <dbReference type="NCBI Taxonomy" id="1137985"/>
    <lineage>
        <taxon>Bacteria</taxon>
        <taxon>Pseudomonadati</taxon>
        <taxon>Bacteroidota</taxon>
        <taxon>Flavobacteriia</taxon>
        <taxon>Flavobacteriales</taxon>
        <taxon>Flavobacteriaceae</taxon>
        <taxon>Lutibacter</taxon>
    </lineage>
</organism>
<evidence type="ECO:0000313" key="3">
    <source>
        <dbReference type="EMBL" id="MFD1295009.1"/>
    </source>
</evidence>
<dbReference type="InterPro" id="IPR001434">
    <property type="entry name" value="OmcB-like_DUF11"/>
</dbReference>
<dbReference type="PANTHER" id="PTHR34819">
    <property type="entry name" value="LARGE CYSTEINE-RICH PERIPLASMIC PROTEIN OMCB"/>
    <property type="match status" value="1"/>
</dbReference>
<evidence type="ECO:0000313" key="4">
    <source>
        <dbReference type="Proteomes" id="UP001597241"/>
    </source>
</evidence>
<sequence length="217" mass="22145">ITSAAQADPNGIVHGNNTPSEVDQDQVAPVPVAIVDLVITKDVDNATPNNGDTLTYTLTVVNQGPSDATGIIIEDNLPIGVSYISHVASGGNVNTYTNGNWTIGSLSKGTSAFLTIDALVTAEGTIAGTSIVNTITNVTVNETDLTPGIDDPSAEIIISASDLVTTKVVDNAIPNEGDTVTYTITVLNNGPSVATGVSLTDNLPIGVTYVSHSTLEG</sequence>
<protein>
    <submittedName>
        <fullName evidence="3">DUF11 domain-containing protein</fullName>
    </submittedName>
</protein>
<dbReference type="InterPro" id="IPR047589">
    <property type="entry name" value="DUF11_rpt"/>
</dbReference>
<dbReference type="Gene3D" id="2.60.40.3080">
    <property type="match status" value="2"/>
</dbReference>
<dbReference type="Proteomes" id="UP001597241">
    <property type="component" value="Unassembled WGS sequence"/>
</dbReference>
<name>A0ABW3WRS1_9FLAO</name>
<feature type="domain" description="DUF11" evidence="2">
    <location>
        <begin position="36"/>
        <end position="136"/>
    </location>
</feature>
<proteinExistence type="predicted"/>
<dbReference type="EMBL" id="JBHTMV010000014">
    <property type="protein sequence ID" value="MFD1295009.1"/>
    <property type="molecule type" value="Genomic_DNA"/>
</dbReference>
<dbReference type="RefSeq" id="WP_386810469.1">
    <property type="nucleotide sequence ID" value="NZ_JBHTMV010000014.1"/>
</dbReference>
<dbReference type="PANTHER" id="PTHR34819:SF3">
    <property type="entry name" value="CELL SURFACE PROTEIN"/>
    <property type="match status" value="1"/>
</dbReference>
<gene>
    <name evidence="3" type="ORF">ACFQ5N_14285</name>
</gene>
<dbReference type="InterPro" id="IPR051172">
    <property type="entry name" value="Chlamydia_OmcB"/>
</dbReference>